<dbReference type="InterPro" id="IPR027417">
    <property type="entry name" value="P-loop_NTPase"/>
</dbReference>
<dbReference type="Pfam" id="PF18052">
    <property type="entry name" value="Rx_N"/>
    <property type="match status" value="1"/>
</dbReference>
<feature type="domain" description="NB-ARC" evidence="6">
    <location>
        <begin position="187"/>
        <end position="307"/>
    </location>
</feature>
<keyword evidence="2" id="KW-0433">Leucine-rich repeat</keyword>
<dbReference type="PANTHER" id="PTHR23155">
    <property type="entry name" value="DISEASE RESISTANCE PROTEIN RP"/>
    <property type="match status" value="1"/>
</dbReference>
<dbReference type="InterPro" id="IPR002182">
    <property type="entry name" value="NB-ARC"/>
</dbReference>
<evidence type="ECO:0000259" key="7">
    <source>
        <dbReference type="Pfam" id="PF18052"/>
    </source>
</evidence>
<dbReference type="PANTHER" id="PTHR23155:SF1211">
    <property type="entry name" value="OS09G0313500 PROTEIN"/>
    <property type="match status" value="1"/>
</dbReference>
<evidence type="ECO:0000256" key="2">
    <source>
        <dbReference type="ARBA" id="ARBA00022614"/>
    </source>
</evidence>
<evidence type="ECO:0000256" key="4">
    <source>
        <dbReference type="ARBA" id="ARBA00022741"/>
    </source>
</evidence>
<dbReference type="SUPFAM" id="SSF52540">
    <property type="entry name" value="P-loop containing nucleoside triphosphate hydrolases"/>
    <property type="match status" value="1"/>
</dbReference>
<dbReference type="GO" id="GO:0009626">
    <property type="term" value="P:plant-type hypersensitive response"/>
    <property type="evidence" value="ECO:0007669"/>
    <property type="project" value="UniProtKB-ARBA"/>
</dbReference>
<keyword evidence="5" id="KW-0611">Plant defense</keyword>
<evidence type="ECO:0000256" key="3">
    <source>
        <dbReference type="ARBA" id="ARBA00022737"/>
    </source>
</evidence>
<evidence type="ECO:0008006" key="11">
    <source>
        <dbReference type="Google" id="ProtNLM"/>
    </source>
</evidence>
<dbReference type="EMBL" id="JAMRDG010000002">
    <property type="protein sequence ID" value="KAJ3685007.1"/>
    <property type="molecule type" value="Genomic_DNA"/>
</dbReference>
<dbReference type="InterPro" id="IPR036388">
    <property type="entry name" value="WH-like_DNA-bd_sf"/>
</dbReference>
<evidence type="ECO:0000256" key="1">
    <source>
        <dbReference type="ARBA" id="ARBA00008894"/>
    </source>
</evidence>
<dbReference type="InterPro" id="IPR058922">
    <property type="entry name" value="WHD_DRP"/>
</dbReference>
<proteinExistence type="inferred from homology"/>
<feature type="domain" description="Disease resistance N-terminal" evidence="7">
    <location>
        <begin position="9"/>
        <end position="97"/>
    </location>
</feature>
<sequence>MAMILDAFLKNLSSLVSTMVADEVGMLLGIPGEIEKLGETVRDIQSVLSDAERKQTKGSAIERWLLQLKDVMYDADDLMDLCQIKAEDRRTRYDNPSCSKFSSGFNLLSCFRNPVFAHKVGKKIKELNSRLDKIAKQTSDLSLQRVVGQSNVQCGHSDISRETDSTIVQDDIVGDKIEEDTKLLVEWLTTEENSVKENVRVELLKCIIREAGGSHGAAEERSELVPMLERLVRGKKFFLVLDDVWPKSQNVWNELLRAAMISGARGSRLLVTTRDVNVALYMKATKSHQVEKLSDEDGWSLLTKQVGIDQTESTILNDIGVELVTKCDGLPLAIKTIGGILRRKDKSTHEWGKVLRSNLWSTNDMLSDFNRAFHLSYEDLPPHLKPCFIFCSLYPEDYEFSDTELVYLWLAEGFLSAEGSLSFLELGREYYNELILRNLLKVVPLSYNPSMCKMHDLLRSFAGY</sequence>
<dbReference type="Gene3D" id="1.10.8.430">
    <property type="entry name" value="Helical domain of apoptotic protease-activating factors"/>
    <property type="match status" value="1"/>
</dbReference>
<dbReference type="Pfam" id="PF23559">
    <property type="entry name" value="WHD_DRP"/>
    <property type="match status" value="1"/>
</dbReference>
<evidence type="ECO:0000259" key="8">
    <source>
        <dbReference type="Pfam" id="PF23559"/>
    </source>
</evidence>
<protein>
    <recommendedName>
        <fullName evidence="11">Disease resistance protein RGA3</fullName>
    </recommendedName>
</protein>
<dbReference type="Gene3D" id="1.20.5.4130">
    <property type="match status" value="1"/>
</dbReference>
<organism evidence="9 10">
    <name type="scientific">Rhynchospora tenuis</name>
    <dbReference type="NCBI Taxonomy" id="198213"/>
    <lineage>
        <taxon>Eukaryota</taxon>
        <taxon>Viridiplantae</taxon>
        <taxon>Streptophyta</taxon>
        <taxon>Embryophyta</taxon>
        <taxon>Tracheophyta</taxon>
        <taxon>Spermatophyta</taxon>
        <taxon>Magnoliopsida</taxon>
        <taxon>Liliopsida</taxon>
        <taxon>Poales</taxon>
        <taxon>Cyperaceae</taxon>
        <taxon>Cyperoideae</taxon>
        <taxon>Rhynchosporeae</taxon>
        <taxon>Rhynchospora</taxon>
    </lineage>
</organism>
<feature type="domain" description="Disease resistance protein winged helix" evidence="8">
    <location>
        <begin position="393"/>
        <end position="462"/>
    </location>
</feature>
<accession>A0AAD5WAK8</accession>
<evidence type="ECO:0000313" key="9">
    <source>
        <dbReference type="EMBL" id="KAJ3685007.1"/>
    </source>
</evidence>
<keyword evidence="3" id="KW-0677">Repeat</keyword>
<dbReference type="PRINTS" id="PR00364">
    <property type="entry name" value="DISEASERSIST"/>
</dbReference>
<keyword evidence="4" id="KW-0547">Nucleotide-binding</keyword>
<comment type="caution">
    <text evidence="9">The sequence shown here is derived from an EMBL/GenBank/DDBJ whole genome shotgun (WGS) entry which is preliminary data.</text>
</comment>
<dbReference type="FunFam" id="1.10.10.10:FF:000322">
    <property type="entry name" value="Probable disease resistance protein At1g63360"/>
    <property type="match status" value="1"/>
</dbReference>
<name>A0AAD5WAK8_9POAL</name>
<dbReference type="CDD" id="cd14798">
    <property type="entry name" value="RX-CC_like"/>
    <property type="match status" value="1"/>
</dbReference>
<comment type="similarity">
    <text evidence="1">Belongs to the disease resistance NB-LRR family.</text>
</comment>
<dbReference type="GO" id="GO:0042742">
    <property type="term" value="P:defense response to bacterium"/>
    <property type="evidence" value="ECO:0007669"/>
    <property type="project" value="UniProtKB-ARBA"/>
</dbReference>
<keyword evidence="10" id="KW-1185">Reference proteome</keyword>
<dbReference type="InterPro" id="IPR042197">
    <property type="entry name" value="Apaf_helical"/>
</dbReference>
<dbReference type="InterPro" id="IPR038005">
    <property type="entry name" value="RX-like_CC"/>
</dbReference>
<reference evidence="9 10" key="1">
    <citation type="journal article" date="2022" name="Cell">
        <title>Repeat-based holocentromeres influence genome architecture and karyotype evolution.</title>
        <authorList>
            <person name="Hofstatter P.G."/>
            <person name="Thangavel G."/>
            <person name="Lux T."/>
            <person name="Neumann P."/>
            <person name="Vondrak T."/>
            <person name="Novak P."/>
            <person name="Zhang M."/>
            <person name="Costa L."/>
            <person name="Castellani M."/>
            <person name="Scott A."/>
            <person name="Toegelov H."/>
            <person name="Fuchs J."/>
            <person name="Mata-Sucre Y."/>
            <person name="Dias Y."/>
            <person name="Vanzela A.L.L."/>
            <person name="Huettel B."/>
            <person name="Almeida C.C.S."/>
            <person name="Simkova H."/>
            <person name="Souza G."/>
            <person name="Pedrosa-Harand A."/>
            <person name="Macas J."/>
            <person name="Mayer K.F.X."/>
            <person name="Houben A."/>
            <person name="Marques A."/>
        </authorList>
    </citation>
    <scope>NUCLEOTIDE SEQUENCE [LARGE SCALE GENOMIC DNA]</scope>
    <source>
        <strain evidence="9">RhyTen1mFocal</strain>
    </source>
</reference>
<dbReference type="Gene3D" id="1.10.10.10">
    <property type="entry name" value="Winged helix-like DNA-binding domain superfamily/Winged helix DNA-binding domain"/>
    <property type="match status" value="1"/>
</dbReference>
<evidence type="ECO:0000313" key="10">
    <source>
        <dbReference type="Proteomes" id="UP001210211"/>
    </source>
</evidence>
<dbReference type="InterPro" id="IPR041118">
    <property type="entry name" value="Rx_N"/>
</dbReference>
<dbReference type="GO" id="GO:0043531">
    <property type="term" value="F:ADP binding"/>
    <property type="evidence" value="ECO:0007669"/>
    <property type="project" value="InterPro"/>
</dbReference>
<evidence type="ECO:0000256" key="5">
    <source>
        <dbReference type="ARBA" id="ARBA00022821"/>
    </source>
</evidence>
<dbReference type="Pfam" id="PF00931">
    <property type="entry name" value="NB-ARC"/>
    <property type="match status" value="1"/>
</dbReference>
<evidence type="ECO:0000259" key="6">
    <source>
        <dbReference type="Pfam" id="PF00931"/>
    </source>
</evidence>
<dbReference type="InterPro" id="IPR044974">
    <property type="entry name" value="Disease_R_plants"/>
</dbReference>
<dbReference type="Proteomes" id="UP001210211">
    <property type="component" value="Unassembled WGS sequence"/>
</dbReference>
<dbReference type="GO" id="GO:0002758">
    <property type="term" value="P:innate immune response-activating signaling pathway"/>
    <property type="evidence" value="ECO:0007669"/>
    <property type="project" value="UniProtKB-ARBA"/>
</dbReference>
<dbReference type="AlphaFoldDB" id="A0AAD5WAK8"/>
<dbReference type="Gene3D" id="3.40.50.300">
    <property type="entry name" value="P-loop containing nucleotide triphosphate hydrolases"/>
    <property type="match status" value="1"/>
</dbReference>
<gene>
    <name evidence="9" type="ORF">LUZ61_014171</name>
</gene>